<dbReference type="AlphaFoldDB" id="A0A931D237"/>
<dbReference type="EMBL" id="JACFYX010000013">
    <property type="protein sequence ID" value="MBG0836371.1"/>
    <property type="molecule type" value="Genomic_DNA"/>
</dbReference>
<evidence type="ECO:0000256" key="1">
    <source>
        <dbReference type="SAM" id="MobiDB-lite"/>
    </source>
</evidence>
<feature type="region of interest" description="Disordered" evidence="1">
    <location>
        <begin position="1"/>
        <end position="66"/>
    </location>
</feature>
<evidence type="ECO:0000313" key="2">
    <source>
        <dbReference type="EMBL" id="MBG0836371.1"/>
    </source>
</evidence>
<comment type="caution">
    <text evidence="2">The sequence shown here is derived from an EMBL/GenBank/DDBJ whole genome shotgun (WGS) entry which is preliminary data.</text>
</comment>
<protein>
    <submittedName>
        <fullName evidence="2">Radical SAM protein</fullName>
    </submittedName>
</protein>
<accession>A0A931D237</accession>
<proteinExistence type="predicted"/>
<reference evidence="2" key="1">
    <citation type="submission" date="2020-07" db="EMBL/GenBank/DDBJ databases">
        <title>Pseudomonas chaetoceroseae sp. nov., a new member of the Pseudomonas oleovorans group isolated from a culture of Chaetoceros calcitrans.</title>
        <authorList>
            <person name="Girard L."/>
            <person name="Lood C."/>
            <person name="De Mot R."/>
            <person name="Baudart J."/>
        </authorList>
    </citation>
    <scope>NUCLEOTIDE SEQUENCE</scope>
    <source>
        <strain evidence="2">536</strain>
    </source>
</reference>
<dbReference type="Proteomes" id="UP000596932">
    <property type="component" value="Unassembled WGS sequence"/>
</dbReference>
<sequence length="92" mass="10324">MPISLPPRGRGTASNPHNRYAPTRSEQEDDGWYQDETPPSRATEVRQEKAKTAITRNNSPDVGFDRSVNPYRGCEHGWICSVKGSAVIILWL</sequence>
<keyword evidence="3" id="KW-1185">Reference proteome</keyword>
<evidence type="ECO:0000313" key="3">
    <source>
        <dbReference type="Proteomes" id="UP000596932"/>
    </source>
</evidence>
<name>A0A931D237_9PSED</name>
<gene>
    <name evidence="2" type="ORF">H3221_14770</name>
</gene>
<organism evidence="2 3">
    <name type="scientific">Pseudomonas chaetocerotis</name>
    <dbReference type="NCBI Taxonomy" id="2758695"/>
    <lineage>
        <taxon>Bacteria</taxon>
        <taxon>Pseudomonadati</taxon>
        <taxon>Pseudomonadota</taxon>
        <taxon>Gammaproteobacteria</taxon>
        <taxon>Pseudomonadales</taxon>
        <taxon>Pseudomonadaceae</taxon>
        <taxon>Pseudomonas</taxon>
    </lineage>
</organism>